<dbReference type="InterPro" id="IPR027417">
    <property type="entry name" value="P-loop_NTPase"/>
</dbReference>
<name>A0A8J5Y0A3_9ROSI</name>
<dbReference type="AlphaFoldDB" id="A0A8J5Y0A3"/>
<dbReference type="Proteomes" id="UP000701853">
    <property type="component" value="Chromosome 13"/>
</dbReference>
<dbReference type="SUPFAM" id="SSF52047">
    <property type="entry name" value="RNI-like"/>
    <property type="match status" value="1"/>
</dbReference>
<dbReference type="InterPro" id="IPR042197">
    <property type="entry name" value="Apaf_helical"/>
</dbReference>
<dbReference type="Gene3D" id="1.10.8.430">
    <property type="entry name" value="Helical domain of apoptotic protease-activating factors"/>
    <property type="match status" value="1"/>
</dbReference>
<evidence type="ECO:0008006" key="4">
    <source>
        <dbReference type="Google" id="ProtNLM"/>
    </source>
</evidence>
<dbReference type="EMBL" id="JAHUZN010000013">
    <property type="protein sequence ID" value="KAG8471797.1"/>
    <property type="molecule type" value="Genomic_DNA"/>
</dbReference>
<evidence type="ECO:0000313" key="3">
    <source>
        <dbReference type="Proteomes" id="UP000701853"/>
    </source>
</evidence>
<reference evidence="2 3" key="1">
    <citation type="journal article" date="2021" name="bioRxiv">
        <title>The Gossypium anomalum genome as a resource for cotton improvement and evolutionary analysis of hybrid incompatibility.</title>
        <authorList>
            <person name="Grover C.E."/>
            <person name="Yuan D."/>
            <person name="Arick M.A."/>
            <person name="Miller E.R."/>
            <person name="Hu G."/>
            <person name="Peterson D.G."/>
            <person name="Wendel J.F."/>
            <person name="Udall J.A."/>
        </authorList>
    </citation>
    <scope>NUCLEOTIDE SEQUENCE [LARGE SCALE GENOMIC DNA]</scope>
    <source>
        <strain evidence="2">JFW-Udall</strain>
        <tissue evidence="2">Leaf</tissue>
    </source>
</reference>
<dbReference type="InterPro" id="IPR032675">
    <property type="entry name" value="LRR_dom_sf"/>
</dbReference>
<protein>
    <recommendedName>
        <fullName evidence="4">NB-ARC domain-containing protein</fullName>
    </recommendedName>
</protein>
<organism evidence="2 3">
    <name type="scientific">Gossypium anomalum</name>
    <dbReference type="NCBI Taxonomy" id="47600"/>
    <lineage>
        <taxon>Eukaryota</taxon>
        <taxon>Viridiplantae</taxon>
        <taxon>Streptophyta</taxon>
        <taxon>Embryophyta</taxon>
        <taxon>Tracheophyta</taxon>
        <taxon>Spermatophyta</taxon>
        <taxon>Magnoliopsida</taxon>
        <taxon>eudicotyledons</taxon>
        <taxon>Gunneridae</taxon>
        <taxon>Pentapetalae</taxon>
        <taxon>rosids</taxon>
        <taxon>malvids</taxon>
        <taxon>Malvales</taxon>
        <taxon>Malvaceae</taxon>
        <taxon>Malvoideae</taxon>
        <taxon>Gossypium</taxon>
    </lineage>
</organism>
<dbReference type="GO" id="GO:0006952">
    <property type="term" value="P:defense response"/>
    <property type="evidence" value="ECO:0007669"/>
    <property type="project" value="UniProtKB-KW"/>
</dbReference>
<gene>
    <name evidence="2" type="ORF">CXB51_036970</name>
</gene>
<comment type="caution">
    <text evidence="2">The sequence shown here is derived from an EMBL/GenBank/DDBJ whole genome shotgun (WGS) entry which is preliminary data.</text>
</comment>
<keyword evidence="1" id="KW-0611">Plant defense</keyword>
<dbReference type="GO" id="GO:0043531">
    <property type="term" value="F:ADP binding"/>
    <property type="evidence" value="ECO:0007669"/>
    <property type="project" value="InterPro"/>
</dbReference>
<dbReference type="SUPFAM" id="SSF52540">
    <property type="entry name" value="P-loop containing nucleoside triphosphate hydrolases"/>
    <property type="match status" value="1"/>
</dbReference>
<proteinExistence type="predicted"/>
<dbReference type="PANTHER" id="PTHR36766:SF67">
    <property type="entry name" value="DISEASE RESISTANCE PROTEIN RGA3"/>
    <property type="match status" value="1"/>
</dbReference>
<dbReference type="Gene3D" id="1.10.10.10">
    <property type="entry name" value="Winged helix-like DNA-binding domain superfamily/Winged helix DNA-binding domain"/>
    <property type="match status" value="1"/>
</dbReference>
<evidence type="ECO:0000256" key="1">
    <source>
        <dbReference type="ARBA" id="ARBA00022821"/>
    </source>
</evidence>
<sequence length="278" mass="32634">MNSICLYELKGVPHEDCLTLFIKWAFNDGDERHYPNLIRIGEEIVKKCKGVPLAVRTLGSLLFQKTDESDWIFIRESEIWRLEQDENDILPVLKLSYNHLPSHLQRCLAFLSLYQKDEIYLNDKIIRLWMANGLLEHPKQNQEWEDYLRALELSYSPLNGLPNSICTLKQLRDLDLHRCRGIRELLRSFYKFHSLQSLNLVGSGLEQLPNSVLRLIELRHLVITVDANHLKEIRAGYWTSLQYLKLHYCLELECLPEGMQYLKSLRTLVVSNCIRLVS</sequence>
<keyword evidence="3" id="KW-1185">Reference proteome</keyword>
<dbReference type="PANTHER" id="PTHR36766">
    <property type="entry name" value="PLANT BROAD-SPECTRUM MILDEW RESISTANCE PROTEIN RPW8"/>
    <property type="match status" value="1"/>
</dbReference>
<dbReference type="OrthoDB" id="2018467at2759"/>
<dbReference type="PRINTS" id="PR00364">
    <property type="entry name" value="DISEASERSIST"/>
</dbReference>
<accession>A0A8J5Y0A3</accession>
<evidence type="ECO:0000313" key="2">
    <source>
        <dbReference type="EMBL" id="KAG8471797.1"/>
    </source>
</evidence>
<dbReference type="InterPro" id="IPR036388">
    <property type="entry name" value="WH-like_DNA-bd_sf"/>
</dbReference>
<dbReference type="Gene3D" id="3.80.10.10">
    <property type="entry name" value="Ribonuclease Inhibitor"/>
    <property type="match status" value="1"/>
</dbReference>